<reference evidence="11" key="1">
    <citation type="journal article" date="2014" name="Int. J. Syst. Evol. Microbiol.">
        <title>Complete genome sequence of Corynebacterium casei LMG S-19264T (=DSM 44701T), isolated from a smear-ripened cheese.</title>
        <authorList>
            <consortium name="US DOE Joint Genome Institute (JGI-PGF)"/>
            <person name="Walter F."/>
            <person name="Albersmeier A."/>
            <person name="Kalinowski J."/>
            <person name="Ruckert C."/>
        </authorList>
    </citation>
    <scope>NUCLEOTIDE SEQUENCE</scope>
    <source>
        <strain evidence="11">JCM 17251</strain>
    </source>
</reference>
<organism evidence="11 12">
    <name type="scientific">Oceanobacillus indicireducens</name>
    <dbReference type="NCBI Taxonomy" id="1004261"/>
    <lineage>
        <taxon>Bacteria</taxon>
        <taxon>Bacillati</taxon>
        <taxon>Bacillota</taxon>
        <taxon>Bacilli</taxon>
        <taxon>Bacillales</taxon>
        <taxon>Bacillaceae</taxon>
        <taxon>Oceanobacillus</taxon>
    </lineage>
</organism>
<evidence type="ECO:0000313" key="12">
    <source>
        <dbReference type="Proteomes" id="UP000624041"/>
    </source>
</evidence>
<feature type="transmembrane region" description="Helical" evidence="7">
    <location>
        <begin position="12"/>
        <end position="32"/>
    </location>
</feature>
<dbReference type="InterPro" id="IPR049278">
    <property type="entry name" value="MS_channel_C"/>
</dbReference>
<dbReference type="PANTHER" id="PTHR43634:SF2">
    <property type="entry name" value="LOW CONDUCTANCE MECHANOSENSITIVE CHANNEL YNAI"/>
    <property type="match status" value="1"/>
</dbReference>
<dbReference type="PANTHER" id="PTHR43634">
    <property type="entry name" value="OW CONDUCTANCE MECHANOSENSITIVE CHANNEL"/>
    <property type="match status" value="1"/>
</dbReference>
<dbReference type="GO" id="GO:0055085">
    <property type="term" value="P:transmembrane transport"/>
    <property type="evidence" value="ECO:0007669"/>
    <property type="project" value="InterPro"/>
</dbReference>
<name>A0A917XVV8_9BACI</name>
<dbReference type="SUPFAM" id="SSF50182">
    <property type="entry name" value="Sm-like ribonucleoproteins"/>
    <property type="match status" value="1"/>
</dbReference>
<evidence type="ECO:0000256" key="3">
    <source>
        <dbReference type="ARBA" id="ARBA00022475"/>
    </source>
</evidence>
<dbReference type="RefSeq" id="WP_188856683.1">
    <property type="nucleotide sequence ID" value="NZ_BMOS01000008.1"/>
</dbReference>
<evidence type="ECO:0000259" key="9">
    <source>
        <dbReference type="Pfam" id="PF21082"/>
    </source>
</evidence>
<keyword evidence="12" id="KW-1185">Reference proteome</keyword>
<dbReference type="InterPro" id="IPR006685">
    <property type="entry name" value="MscS_channel_2nd"/>
</dbReference>
<evidence type="ECO:0000256" key="4">
    <source>
        <dbReference type="ARBA" id="ARBA00022692"/>
    </source>
</evidence>
<dbReference type="InterPro" id="IPR023408">
    <property type="entry name" value="MscS_beta-dom_sf"/>
</dbReference>
<dbReference type="InterPro" id="IPR049142">
    <property type="entry name" value="MS_channel_1st"/>
</dbReference>
<reference evidence="11" key="2">
    <citation type="submission" date="2020-09" db="EMBL/GenBank/DDBJ databases">
        <authorList>
            <person name="Sun Q."/>
            <person name="Ohkuma M."/>
        </authorList>
    </citation>
    <scope>NUCLEOTIDE SEQUENCE</scope>
    <source>
        <strain evidence="11">JCM 17251</strain>
    </source>
</reference>
<dbReference type="AlphaFoldDB" id="A0A917XVV8"/>
<dbReference type="Gene3D" id="2.30.30.60">
    <property type="match status" value="1"/>
</dbReference>
<dbReference type="GO" id="GO:0005886">
    <property type="term" value="C:plasma membrane"/>
    <property type="evidence" value="ECO:0007669"/>
    <property type="project" value="UniProtKB-SubCell"/>
</dbReference>
<feature type="transmembrane region" description="Helical" evidence="7">
    <location>
        <begin position="67"/>
        <end position="86"/>
    </location>
</feature>
<dbReference type="SUPFAM" id="SSF82861">
    <property type="entry name" value="Mechanosensitive channel protein MscS (YggB), transmembrane region"/>
    <property type="match status" value="1"/>
</dbReference>
<feature type="domain" description="Mechanosensitive ion channel transmembrane helices 2/3" evidence="10">
    <location>
        <begin position="146"/>
        <end position="182"/>
    </location>
</feature>
<evidence type="ECO:0000259" key="8">
    <source>
        <dbReference type="Pfam" id="PF00924"/>
    </source>
</evidence>
<evidence type="ECO:0000256" key="6">
    <source>
        <dbReference type="ARBA" id="ARBA00023136"/>
    </source>
</evidence>
<dbReference type="Gene3D" id="3.30.70.100">
    <property type="match status" value="1"/>
</dbReference>
<evidence type="ECO:0000259" key="10">
    <source>
        <dbReference type="Pfam" id="PF21088"/>
    </source>
</evidence>
<feature type="transmembrane region" description="Helical" evidence="7">
    <location>
        <begin position="92"/>
        <end position="113"/>
    </location>
</feature>
<keyword evidence="5 7" id="KW-1133">Transmembrane helix</keyword>
<keyword evidence="6 7" id="KW-0472">Membrane</keyword>
<protein>
    <submittedName>
        <fullName evidence="11">MscS family protein YhdY</fullName>
    </submittedName>
</protein>
<dbReference type="Pfam" id="PF21088">
    <property type="entry name" value="MS_channel_1st"/>
    <property type="match status" value="1"/>
</dbReference>
<feature type="domain" description="Mechanosensitive ion channel MscS C-terminal" evidence="9">
    <location>
        <begin position="256"/>
        <end position="343"/>
    </location>
</feature>
<keyword evidence="4 7" id="KW-0812">Transmembrane</keyword>
<dbReference type="Pfam" id="PF21082">
    <property type="entry name" value="MS_channel_3rd"/>
    <property type="match status" value="1"/>
</dbReference>
<dbReference type="InterPro" id="IPR011014">
    <property type="entry name" value="MscS_channel_TM-2"/>
</dbReference>
<dbReference type="Pfam" id="PF00924">
    <property type="entry name" value="MS_channel_2nd"/>
    <property type="match status" value="1"/>
</dbReference>
<dbReference type="InterPro" id="IPR011066">
    <property type="entry name" value="MscS_channel_C_sf"/>
</dbReference>
<comment type="caution">
    <text evidence="11">The sequence shown here is derived from an EMBL/GenBank/DDBJ whole genome shotgun (WGS) entry which is preliminary data.</text>
</comment>
<proteinExistence type="inferred from homology"/>
<comment type="subcellular location">
    <subcellularLocation>
        <location evidence="1">Cell membrane</location>
        <topology evidence="1">Multi-pass membrane protein</topology>
    </subcellularLocation>
</comment>
<feature type="transmembrane region" description="Helical" evidence="7">
    <location>
        <begin position="134"/>
        <end position="155"/>
    </location>
</feature>
<dbReference type="EMBL" id="BMOS01000008">
    <property type="protein sequence ID" value="GGN55925.1"/>
    <property type="molecule type" value="Genomic_DNA"/>
</dbReference>
<gene>
    <name evidence="11" type="primary">yhdY</name>
    <name evidence="11" type="ORF">GCM10007971_15200</name>
</gene>
<dbReference type="Gene3D" id="1.10.287.1260">
    <property type="match status" value="1"/>
</dbReference>
<evidence type="ECO:0000313" key="11">
    <source>
        <dbReference type="EMBL" id="GGN55925.1"/>
    </source>
</evidence>
<dbReference type="InterPro" id="IPR045042">
    <property type="entry name" value="YnaI-like"/>
</dbReference>
<accession>A0A917XVV8</accession>
<evidence type="ECO:0000256" key="2">
    <source>
        <dbReference type="ARBA" id="ARBA00008017"/>
    </source>
</evidence>
<dbReference type="Proteomes" id="UP000624041">
    <property type="component" value="Unassembled WGS sequence"/>
</dbReference>
<dbReference type="SUPFAM" id="SSF82689">
    <property type="entry name" value="Mechanosensitive channel protein MscS (YggB), C-terminal domain"/>
    <property type="match status" value="1"/>
</dbReference>
<comment type="similarity">
    <text evidence="2">Belongs to the MscS (TC 1.A.23) family.</text>
</comment>
<sequence>MFTLENWEFLISYTHLKALGIAVGVFLLFLLFRKLFTKYVFRIIMRLINKTKVNFLSNVFQSFQKPVEWLFIIVGFYVALRLYPYFNHQQDWFVSLVKVALIVLMTWGLLNLSSSSSNIFYKINQRTNIKIDDILIPLLSRTLQAIIVAISATIILQEFNYSIEGFIAGLGLGGLAISLAAKDALANILGGIVIISEKPFTLGDWILTPSVEGTVEDISFRSTKIRTFEDALVIVPNNTLANENITNWSKMGKRRINFSIRLVYDTPKEKIKSVLEKINTLLREHDEVHPETIMVYFEQYQEDGMEIFLYFFTKTTVWAEHLAVREDINFKILDILEEEGIEIAVPTRRLMVESEEEKSQGRDRATE</sequence>
<evidence type="ECO:0000256" key="7">
    <source>
        <dbReference type="SAM" id="Phobius"/>
    </source>
</evidence>
<feature type="domain" description="Mechanosensitive ion channel MscS" evidence="8">
    <location>
        <begin position="184"/>
        <end position="250"/>
    </location>
</feature>
<evidence type="ECO:0000256" key="1">
    <source>
        <dbReference type="ARBA" id="ARBA00004651"/>
    </source>
</evidence>
<evidence type="ECO:0000256" key="5">
    <source>
        <dbReference type="ARBA" id="ARBA00022989"/>
    </source>
</evidence>
<keyword evidence="3" id="KW-1003">Cell membrane</keyword>
<dbReference type="InterPro" id="IPR010920">
    <property type="entry name" value="LSM_dom_sf"/>
</dbReference>